<feature type="domain" description="Chromatin target of PRMT1 protein C-terminal" evidence="2">
    <location>
        <begin position="175"/>
        <end position="215"/>
    </location>
</feature>
<evidence type="ECO:0000256" key="1">
    <source>
        <dbReference type="ARBA" id="ARBA00022884"/>
    </source>
</evidence>
<dbReference type="KEGG" id="nfu:107379098"/>
<evidence type="ECO:0000313" key="3">
    <source>
        <dbReference type="EMBL" id="KAF7199026.1"/>
    </source>
</evidence>
<reference evidence="3" key="1">
    <citation type="submission" date="2020-03" db="EMBL/GenBank/DDBJ databases">
        <title>Intra-Species Differences in Population Size shape Life History and Genome Evolution.</title>
        <authorList>
            <person name="Willemsen D."/>
            <person name="Cui R."/>
            <person name="Valenzano D.R."/>
        </authorList>
    </citation>
    <scope>NUCLEOTIDE SEQUENCE</scope>
    <source>
        <strain evidence="3">GRZ</strain>
        <tissue evidence="3">Whole</tissue>
    </source>
</reference>
<gene>
    <name evidence="3" type="ORF">G4P62_005332</name>
</gene>
<dbReference type="GO" id="GO:0003723">
    <property type="term" value="F:RNA binding"/>
    <property type="evidence" value="ECO:0007669"/>
    <property type="project" value="UniProtKB-KW"/>
</dbReference>
<evidence type="ECO:0000313" key="4">
    <source>
        <dbReference type="Proteomes" id="UP000822369"/>
    </source>
</evidence>
<name>A0A9D2XBA8_NOTFU</name>
<proteinExistence type="predicted"/>
<accession>A0A9D2XBA8</accession>
<dbReference type="Pfam" id="PF13865">
    <property type="entry name" value="FoP_duplication"/>
    <property type="match status" value="1"/>
</dbReference>
<dbReference type="InterPro" id="IPR025715">
    <property type="entry name" value="FoP_C"/>
</dbReference>
<protein>
    <submittedName>
        <fullName evidence="3">LOC107379098-like protein</fullName>
    </submittedName>
</protein>
<dbReference type="Proteomes" id="UP000822369">
    <property type="component" value="Unassembled WGS sequence"/>
</dbReference>
<dbReference type="OrthoDB" id="446014at2759"/>
<dbReference type="EMBL" id="JAAVVJ010022651">
    <property type="protein sequence ID" value="KAF7199026.1"/>
    <property type="molecule type" value="Genomic_DNA"/>
</dbReference>
<dbReference type="AlphaFoldDB" id="A0A9D2XBA8"/>
<dbReference type="OMA" id="RITWRRQ"/>
<keyword evidence="1" id="KW-0694">RNA-binding</keyword>
<sequence>METIRTQLDKTARRRFSRKRCFWLPTEDKNPMDSSQPAPLFLRSTSAVSLNERFSQTLMRQLTQSVTKTSYPTPPRRRRSLKLAWSAKRPGERWSFSNRVRRAAATRQKMKMCLRRRSIWSRLGWHQVTRRQLAYRPAGFWSFRNKYRWGSRITWRRQRHLSQMLQWGGVKAVKRRGFYRKDVPTKKQLDAQLDEYMSLSRSRLDKELADYMSMSRRHLDAQLDEYMLMAGQSCGD</sequence>
<organism evidence="3 4">
    <name type="scientific">Nothobranchius furzeri</name>
    <name type="common">Turquoise killifish</name>
    <dbReference type="NCBI Taxonomy" id="105023"/>
    <lineage>
        <taxon>Eukaryota</taxon>
        <taxon>Metazoa</taxon>
        <taxon>Chordata</taxon>
        <taxon>Craniata</taxon>
        <taxon>Vertebrata</taxon>
        <taxon>Euteleostomi</taxon>
        <taxon>Actinopterygii</taxon>
        <taxon>Neopterygii</taxon>
        <taxon>Teleostei</taxon>
        <taxon>Neoteleostei</taxon>
        <taxon>Acanthomorphata</taxon>
        <taxon>Ovalentaria</taxon>
        <taxon>Atherinomorphae</taxon>
        <taxon>Cyprinodontiformes</taxon>
        <taxon>Nothobranchiidae</taxon>
        <taxon>Nothobranchius</taxon>
    </lineage>
</organism>
<comment type="caution">
    <text evidence="3">The sequence shown here is derived from an EMBL/GenBank/DDBJ whole genome shotgun (WGS) entry which is preliminary data.</text>
</comment>
<evidence type="ECO:0000259" key="2">
    <source>
        <dbReference type="Pfam" id="PF13865"/>
    </source>
</evidence>